<dbReference type="KEGG" id="cpat:CLPA_c02250"/>
<reference evidence="2 5" key="1">
    <citation type="journal article" date="2015" name="Genome Announc.">
        <title>Complete Genome Sequence of the Nitrogen-Fixing and Solvent-Producing Clostridium pasteurianum DSM 525.</title>
        <authorList>
            <person name="Poehlein A."/>
            <person name="Grosse-Honebrink A."/>
            <person name="Zhang Y."/>
            <person name="Minton N.P."/>
            <person name="Daniel R."/>
        </authorList>
    </citation>
    <scope>NUCLEOTIDE SEQUENCE [LARGE SCALE GENOMIC DNA]</scope>
    <source>
        <strain evidence="2">DSM 525</strain>
        <strain evidence="5">DSM 525 / ATCC 6013</strain>
    </source>
</reference>
<feature type="transmembrane region" description="Helical" evidence="1">
    <location>
        <begin position="43"/>
        <end position="61"/>
    </location>
</feature>
<evidence type="ECO:0000313" key="2">
    <source>
        <dbReference type="EMBL" id="AJA50313.1"/>
    </source>
</evidence>
<evidence type="ECO:0000313" key="4">
    <source>
        <dbReference type="Proteomes" id="UP000028042"/>
    </source>
</evidence>
<dbReference type="PANTHER" id="PTHR41771:SF1">
    <property type="entry name" value="MEMBRANE PROTEIN"/>
    <property type="match status" value="1"/>
</dbReference>
<dbReference type="Pfam" id="PF07907">
    <property type="entry name" value="YibE_F"/>
    <property type="match status" value="1"/>
</dbReference>
<dbReference type="PATRIC" id="fig|1262449.3.peg.113"/>
<keyword evidence="5" id="KW-1185">Reference proteome</keyword>
<keyword evidence="1" id="KW-1133">Transmembrane helix</keyword>
<dbReference type="EMBL" id="JPGY02000001">
    <property type="protein sequence ID" value="KRU13675.1"/>
    <property type="molecule type" value="Genomic_DNA"/>
</dbReference>
<dbReference type="PANTHER" id="PTHR41771">
    <property type="entry name" value="MEMBRANE PROTEIN-RELATED"/>
    <property type="match status" value="1"/>
</dbReference>
<dbReference type="InterPro" id="IPR012507">
    <property type="entry name" value="YibE_F"/>
</dbReference>
<reference evidence="3" key="2">
    <citation type="submission" date="2015-10" db="EMBL/GenBank/DDBJ databases">
        <title>Improved Draft Genome Sequence of Clostridium pasteurianum Strain ATCC 6013 (DSM 525) Using a Hybrid Next-Generation Sequencing Approach.</title>
        <authorList>
            <person name="Pyne M.E."/>
            <person name="Utturkar S.M."/>
            <person name="Brown S.D."/>
            <person name="Moo-Young M."/>
            <person name="Chung D.A."/>
            <person name="Chou P.C."/>
        </authorList>
    </citation>
    <scope>NUCLEOTIDE SEQUENCE</scope>
    <source>
        <strain evidence="3">ATCC 6013</strain>
    </source>
</reference>
<dbReference type="Proteomes" id="UP000030905">
    <property type="component" value="Chromosome"/>
</dbReference>
<dbReference type="Proteomes" id="UP000028042">
    <property type="component" value="Unassembled WGS sequence"/>
</dbReference>
<organism evidence="2 5">
    <name type="scientific">Clostridium pasteurianum DSM 525 = ATCC 6013</name>
    <dbReference type="NCBI Taxonomy" id="1262449"/>
    <lineage>
        <taxon>Bacteria</taxon>
        <taxon>Bacillati</taxon>
        <taxon>Bacillota</taxon>
        <taxon>Clostridia</taxon>
        <taxon>Eubacteriales</taxon>
        <taxon>Clostridiaceae</taxon>
        <taxon>Clostridium</taxon>
    </lineage>
</organism>
<reference evidence="3 4" key="3">
    <citation type="journal article" name="Genome Announc.">
        <title>Improved Draft Genome Sequence of Clostridium pasteurianum Strain ATCC 6013 (DSM 525) Using a Hybrid Next-Generation Sequencing Approach.</title>
        <authorList>
            <person name="Pyne M.E."/>
            <person name="Utturkar S."/>
            <person name="Brown S.D."/>
            <person name="Moo-Young M."/>
            <person name="Chung D.A."/>
            <person name="Chou C.P."/>
        </authorList>
    </citation>
    <scope>NUCLEOTIDE SEQUENCE [LARGE SCALE GENOMIC DNA]</scope>
    <source>
        <strain evidence="3 4">ATCC 6013</strain>
    </source>
</reference>
<dbReference type="RefSeq" id="WP_003440605.1">
    <property type="nucleotide sequence ID" value="NZ_ANZB01000001.1"/>
</dbReference>
<evidence type="ECO:0000313" key="5">
    <source>
        <dbReference type="Proteomes" id="UP000030905"/>
    </source>
</evidence>
<name>A0A0H3J5W9_CLOPA</name>
<dbReference type="EMBL" id="CP009268">
    <property type="protein sequence ID" value="AJA50313.1"/>
    <property type="molecule type" value="Genomic_DNA"/>
</dbReference>
<protein>
    <submittedName>
        <fullName evidence="3">YibE/F family protein</fullName>
    </submittedName>
    <submittedName>
        <fullName evidence="2">YibE/F-like protein</fullName>
    </submittedName>
</protein>
<dbReference type="eggNOG" id="COG5438">
    <property type="taxonomic scope" value="Bacteria"/>
</dbReference>
<feature type="transmembrane region" description="Helical" evidence="1">
    <location>
        <begin position="81"/>
        <end position="103"/>
    </location>
</feature>
<dbReference type="GeneID" id="93076192"/>
<dbReference type="AlphaFoldDB" id="A0A0H3J5W9"/>
<dbReference type="KEGG" id="cpae:CPAST_c02250"/>
<keyword evidence="1" id="KW-0472">Membrane</keyword>
<keyword evidence="1" id="KW-0812">Transmembrane</keyword>
<proteinExistence type="predicted"/>
<accession>A0A0H3J5W9</accession>
<evidence type="ECO:0000256" key="1">
    <source>
        <dbReference type="SAM" id="Phobius"/>
    </source>
</evidence>
<gene>
    <name evidence="2" type="ORF">CLPA_c02250</name>
    <name evidence="3" type="ORF">CP6013_02923</name>
</gene>
<evidence type="ECO:0000313" key="3">
    <source>
        <dbReference type="EMBL" id="KRU13675.1"/>
    </source>
</evidence>
<sequence>MSISIASSIQEIYISNPKLTSKELFNSGMNVGKDMMGTMANTLILAFTGSSLNMIMVIYSYNVNFIQLMNMDMVSIEIIQGLTGSLAIIFTVPIISFIASKIIPSLLFENRSEIVNNTLNTDIDNS</sequence>